<keyword evidence="9" id="KW-0539">Nucleus</keyword>
<evidence type="ECO:0000256" key="3">
    <source>
        <dbReference type="ARBA" id="ARBA00022737"/>
    </source>
</evidence>
<dbReference type="PROSITE" id="PS50157">
    <property type="entry name" value="ZINC_FINGER_C2H2_2"/>
    <property type="match status" value="2"/>
</dbReference>
<keyword evidence="2" id="KW-0479">Metal-binding</keyword>
<keyword evidence="5" id="KW-0862">Zinc</keyword>
<evidence type="ECO:0000256" key="8">
    <source>
        <dbReference type="ARBA" id="ARBA00023163"/>
    </source>
</evidence>
<reference evidence="13" key="2">
    <citation type="journal article" date="2023" name="IMA Fungus">
        <title>Comparative genomic study of the Penicillium genus elucidates a diverse pangenome and 15 lateral gene transfer events.</title>
        <authorList>
            <person name="Petersen C."/>
            <person name="Sorensen T."/>
            <person name="Nielsen M.R."/>
            <person name="Sondergaard T.E."/>
            <person name="Sorensen J.L."/>
            <person name="Fitzpatrick D.A."/>
            <person name="Frisvad J.C."/>
            <person name="Nielsen K.L."/>
        </authorList>
    </citation>
    <scope>NUCLEOTIDE SEQUENCE</scope>
    <source>
        <strain evidence="13">IBT 19713</strain>
    </source>
</reference>
<evidence type="ECO:0000256" key="1">
    <source>
        <dbReference type="ARBA" id="ARBA00004123"/>
    </source>
</evidence>
<keyword evidence="6" id="KW-0805">Transcription regulation</keyword>
<keyword evidence="3" id="KW-0677">Repeat</keyword>
<dbReference type="Proteomes" id="UP001150941">
    <property type="component" value="Unassembled WGS sequence"/>
</dbReference>
<dbReference type="PROSITE" id="PS00463">
    <property type="entry name" value="ZN2_CY6_FUNGAL_1"/>
    <property type="match status" value="1"/>
</dbReference>
<accession>A0A9W9TSM6</accession>
<evidence type="ECO:0000256" key="5">
    <source>
        <dbReference type="ARBA" id="ARBA00022833"/>
    </source>
</evidence>
<keyword evidence="8" id="KW-0804">Transcription</keyword>
<evidence type="ECO:0000313" key="13">
    <source>
        <dbReference type="EMBL" id="KAJ5239692.1"/>
    </source>
</evidence>
<dbReference type="PANTHER" id="PTHR40626:SF3">
    <property type="entry name" value="TRANSCRIPTION FACTOR WITH C2H2 AND ZN(2)-CYS(6) DNA BINDING DOMAIN (EUROFUNG)-RELATED"/>
    <property type="match status" value="1"/>
</dbReference>
<name>A0A9W9TSM6_9EURO</name>
<keyword evidence="14" id="KW-1185">Reference proteome</keyword>
<dbReference type="CDD" id="cd12148">
    <property type="entry name" value="fungal_TF_MHR"/>
    <property type="match status" value="1"/>
</dbReference>
<dbReference type="CDD" id="cd00067">
    <property type="entry name" value="GAL4"/>
    <property type="match status" value="1"/>
</dbReference>
<dbReference type="AlphaFoldDB" id="A0A9W9TSM6"/>
<dbReference type="Gene3D" id="4.10.240.10">
    <property type="entry name" value="Zn(2)-C6 fungal-type DNA-binding domain"/>
    <property type="match status" value="1"/>
</dbReference>
<evidence type="ECO:0000256" key="9">
    <source>
        <dbReference type="ARBA" id="ARBA00023242"/>
    </source>
</evidence>
<comment type="subcellular location">
    <subcellularLocation>
        <location evidence="1">Nucleus</location>
    </subcellularLocation>
</comment>
<evidence type="ECO:0000256" key="10">
    <source>
        <dbReference type="PROSITE-ProRule" id="PRU00042"/>
    </source>
</evidence>
<dbReference type="GO" id="GO:0008270">
    <property type="term" value="F:zinc ion binding"/>
    <property type="evidence" value="ECO:0007669"/>
    <property type="project" value="UniProtKB-KW"/>
</dbReference>
<feature type="domain" description="C2H2-type" evidence="12">
    <location>
        <begin position="15"/>
        <end position="42"/>
    </location>
</feature>
<evidence type="ECO:0000256" key="2">
    <source>
        <dbReference type="ARBA" id="ARBA00022723"/>
    </source>
</evidence>
<dbReference type="RefSeq" id="XP_058332611.1">
    <property type="nucleotide sequence ID" value="XM_058473608.1"/>
</dbReference>
<evidence type="ECO:0000256" key="6">
    <source>
        <dbReference type="ARBA" id="ARBA00023015"/>
    </source>
</evidence>
<dbReference type="GO" id="GO:0000785">
    <property type="term" value="C:chromatin"/>
    <property type="evidence" value="ECO:0007669"/>
    <property type="project" value="TreeGrafter"/>
</dbReference>
<proteinExistence type="predicted"/>
<dbReference type="GO" id="GO:0005634">
    <property type="term" value="C:nucleus"/>
    <property type="evidence" value="ECO:0007669"/>
    <property type="project" value="UniProtKB-SubCell"/>
</dbReference>
<dbReference type="Gene3D" id="3.30.160.60">
    <property type="entry name" value="Classic Zinc Finger"/>
    <property type="match status" value="1"/>
</dbReference>
<evidence type="ECO:0000259" key="12">
    <source>
        <dbReference type="PROSITE" id="PS50157"/>
    </source>
</evidence>
<dbReference type="SMART" id="SM00355">
    <property type="entry name" value="ZnF_C2H2"/>
    <property type="match status" value="2"/>
</dbReference>
<dbReference type="EMBL" id="JAPQKS010000003">
    <property type="protein sequence ID" value="KAJ5239692.1"/>
    <property type="molecule type" value="Genomic_DNA"/>
</dbReference>
<evidence type="ECO:0000313" key="14">
    <source>
        <dbReference type="Proteomes" id="UP001150941"/>
    </source>
</evidence>
<dbReference type="InterPro" id="IPR013087">
    <property type="entry name" value="Znf_C2H2_type"/>
</dbReference>
<dbReference type="InterPro" id="IPR036236">
    <property type="entry name" value="Znf_C2H2_sf"/>
</dbReference>
<dbReference type="InterPro" id="IPR036864">
    <property type="entry name" value="Zn2-C6_fun-type_DNA-bd_sf"/>
</dbReference>
<dbReference type="Pfam" id="PF04082">
    <property type="entry name" value="Fungal_trans"/>
    <property type="match status" value="1"/>
</dbReference>
<evidence type="ECO:0000256" key="4">
    <source>
        <dbReference type="ARBA" id="ARBA00022771"/>
    </source>
</evidence>
<protein>
    <submittedName>
        <fullName evidence="13">Uncharacterized protein</fullName>
    </submittedName>
</protein>
<dbReference type="Pfam" id="PF00172">
    <property type="entry name" value="Zn_clus"/>
    <property type="match status" value="1"/>
</dbReference>
<organism evidence="13 14">
    <name type="scientific">Penicillium chermesinum</name>
    <dbReference type="NCBI Taxonomy" id="63820"/>
    <lineage>
        <taxon>Eukaryota</taxon>
        <taxon>Fungi</taxon>
        <taxon>Dikarya</taxon>
        <taxon>Ascomycota</taxon>
        <taxon>Pezizomycotina</taxon>
        <taxon>Eurotiomycetes</taxon>
        <taxon>Eurotiomycetidae</taxon>
        <taxon>Eurotiales</taxon>
        <taxon>Aspergillaceae</taxon>
        <taxon>Penicillium</taxon>
    </lineage>
</organism>
<dbReference type="SUPFAM" id="SSF57701">
    <property type="entry name" value="Zn2/Cys6 DNA-binding domain"/>
    <property type="match status" value="1"/>
</dbReference>
<comment type="caution">
    <text evidence="13">The sequence shown here is derived from an EMBL/GenBank/DDBJ whole genome shotgun (WGS) entry which is preliminary data.</text>
</comment>
<feature type="domain" description="C2H2-type" evidence="12">
    <location>
        <begin position="43"/>
        <end position="72"/>
    </location>
</feature>
<sequence>MRSQVSQKPALAQRHQCPVCPKHYKRREHLVRHASSHKPDRPYRCGLCSSSFQRADLLKRHVRSCDGNGSKPGAKKRACARCARQKKACSGERPCSGCVKKGLACIDSASEHPERWLEQSDSVQPTNTDSWIETGPCLEQESIRAPDPTPFGIEQEPENFQVAPLGTPFNECQIDDASFDWQEYLLLASESQVLRENPLLNTGQGDLLRFLDRFTSNTGFIASFDCCTQEQREQIASQLAFDSSVQRQPATTAIPPSPELYLSHPLVENISDPSTSDCIPLNWLSDPLSLKTHEILLLVEEVVKIKPRNSSVTLSWSSSLKNCCLQFFSPSNLRRLLGLYWAIWYPNINLIHRPTFDPVSAKPALLATMAVTGACVSPDLLDNEDARIWLNCVEEIVFIDDDFNEDSTSSSDRIATQRPKIQILQAAYMVCMFQNWEGTDSSKARVRRHRFASLVSATRDVGIQTARHLKYSLLGRIEFDWREFAAREELIRVFTWTFLLDTAFVIFHNLPPRMVIREMRMHMAVPESCFQAMTANECHQNLQVHLPIDSPYWDLSMRSAFESLSKDKFLDPTRVAIAELGPLNLFALASAIHSQIFQYRSSVSTSQNLSPICNTLRNWRSAWDMFASTSSSGDSPHITIGGGCLQLDTMWKRIGFCRHCPEYWLLAKLMADRLSLLGSTQQGNEQVLHDNGPLDPILRNYDQTSMRQVNDLILGFKAFQL</sequence>
<dbReference type="PROSITE" id="PS50048">
    <property type="entry name" value="ZN2_CY6_FUNGAL_2"/>
    <property type="match status" value="1"/>
</dbReference>
<gene>
    <name evidence="13" type="ORF">N7468_004311</name>
</gene>
<dbReference type="SUPFAM" id="SSF57667">
    <property type="entry name" value="beta-beta-alpha zinc fingers"/>
    <property type="match status" value="1"/>
</dbReference>
<evidence type="ECO:0000256" key="7">
    <source>
        <dbReference type="ARBA" id="ARBA00023125"/>
    </source>
</evidence>
<dbReference type="InterPro" id="IPR001138">
    <property type="entry name" value="Zn2Cys6_DnaBD"/>
</dbReference>
<dbReference type="GO" id="GO:0006351">
    <property type="term" value="P:DNA-templated transcription"/>
    <property type="evidence" value="ECO:0007669"/>
    <property type="project" value="InterPro"/>
</dbReference>
<dbReference type="InterPro" id="IPR007219">
    <property type="entry name" value="XnlR_reg_dom"/>
</dbReference>
<keyword evidence="4 10" id="KW-0863">Zinc-finger</keyword>
<dbReference type="GO" id="GO:0000978">
    <property type="term" value="F:RNA polymerase II cis-regulatory region sequence-specific DNA binding"/>
    <property type="evidence" value="ECO:0007669"/>
    <property type="project" value="InterPro"/>
</dbReference>
<dbReference type="InterPro" id="IPR051059">
    <property type="entry name" value="VerF-like"/>
</dbReference>
<dbReference type="OrthoDB" id="654211at2759"/>
<evidence type="ECO:0000259" key="11">
    <source>
        <dbReference type="PROSITE" id="PS50048"/>
    </source>
</evidence>
<dbReference type="PANTHER" id="PTHR40626">
    <property type="entry name" value="MIP31509P"/>
    <property type="match status" value="1"/>
</dbReference>
<dbReference type="GO" id="GO:0000981">
    <property type="term" value="F:DNA-binding transcription factor activity, RNA polymerase II-specific"/>
    <property type="evidence" value="ECO:0007669"/>
    <property type="project" value="InterPro"/>
</dbReference>
<dbReference type="GeneID" id="83200911"/>
<feature type="domain" description="Zn(2)-C6 fungal-type" evidence="11">
    <location>
        <begin position="78"/>
        <end position="105"/>
    </location>
</feature>
<dbReference type="PROSITE" id="PS00028">
    <property type="entry name" value="ZINC_FINGER_C2H2_1"/>
    <property type="match status" value="1"/>
</dbReference>
<reference evidence="13" key="1">
    <citation type="submission" date="2022-11" db="EMBL/GenBank/DDBJ databases">
        <authorList>
            <person name="Petersen C."/>
        </authorList>
    </citation>
    <scope>NUCLEOTIDE SEQUENCE</scope>
    <source>
        <strain evidence="13">IBT 19713</strain>
    </source>
</reference>
<keyword evidence="7" id="KW-0238">DNA-binding</keyword>